<keyword evidence="4 12" id="KW-0679">Respiratory chain</keyword>
<dbReference type="PANTHER" id="PTHR12980:SF0">
    <property type="entry name" value="CYTOCHROME B-C1 COMPLEX SUBUNIT 9"/>
    <property type="match status" value="1"/>
</dbReference>
<keyword evidence="9 12" id="KW-0496">Mitochondrion</keyword>
<protein>
    <recommendedName>
        <fullName evidence="11 12">Complex III subunit 9</fullName>
    </recommendedName>
</protein>
<dbReference type="Pfam" id="PF05365">
    <property type="entry name" value="UCR_UQCRX_QCR9"/>
    <property type="match status" value="1"/>
</dbReference>
<evidence type="ECO:0000256" key="10">
    <source>
        <dbReference type="ARBA" id="ARBA00023136"/>
    </source>
</evidence>
<evidence type="ECO:0000256" key="3">
    <source>
        <dbReference type="ARBA" id="ARBA00022448"/>
    </source>
</evidence>
<accession>A0ABR3PMV1</accession>
<proteinExistence type="inferred from homology"/>
<dbReference type="Gene3D" id="1.20.5.260">
    <property type="entry name" value="Cytochrome b-c1 complex subunit 9"/>
    <property type="match status" value="1"/>
</dbReference>
<evidence type="ECO:0000256" key="12">
    <source>
        <dbReference type="RuleBase" id="RU368056"/>
    </source>
</evidence>
<evidence type="ECO:0000313" key="14">
    <source>
        <dbReference type="Proteomes" id="UP001562354"/>
    </source>
</evidence>
<dbReference type="SUPFAM" id="SSF81514">
    <property type="entry name" value="Subunit X (non-heme 7 kDa protein) of cytochrome bc1 complex (Ubiquinol-cytochrome c reductase)"/>
    <property type="match status" value="1"/>
</dbReference>
<name>A0ABR3PMV1_9PEZI</name>
<dbReference type="GeneID" id="95974812"/>
<dbReference type="RefSeq" id="XP_069203727.1">
    <property type="nucleotide sequence ID" value="XM_069340255.1"/>
</dbReference>
<dbReference type="InterPro" id="IPR008027">
    <property type="entry name" value="QCR9"/>
</dbReference>
<reference evidence="13 14" key="1">
    <citation type="submission" date="2024-07" db="EMBL/GenBank/DDBJ databases">
        <title>Draft sequence of the Neodothiora populina.</title>
        <authorList>
            <person name="Drown D.D."/>
            <person name="Schuette U.S."/>
            <person name="Buechlein A.B."/>
            <person name="Rusch D.R."/>
            <person name="Winton L.W."/>
            <person name="Adams G.A."/>
        </authorList>
    </citation>
    <scope>NUCLEOTIDE SEQUENCE [LARGE SCALE GENOMIC DNA]</scope>
    <source>
        <strain evidence="13 14">CPC 39397</strain>
    </source>
</reference>
<keyword evidence="10" id="KW-0472">Membrane</keyword>
<keyword evidence="8" id="KW-1133">Transmembrane helix</keyword>
<dbReference type="PANTHER" id="PTHR12980">
    <property type="entry name" value="UBIQUINOL-CYTOCHROME C REDUCTASE COMPLEX, SUBUNIT X"/>
    <property type="match status" value="1"/>
</dbReference>
<comment type="caution">
    <text evidence="13">The sequence shown here is derived from an EMBL/GenBank/DDBJ whole genome shotgun (WGS) entry which is preliminary data.</text>
</comment>
<evidence type="ECO:0000256" key="4">
    <source>
        <dbReference type="ARBA" id="ARBA00022660"/>
    </source>
</evidence>
<evidence type="ECO:0000256" key="6">
    <source>
        <dbReference type="ARBA" id="ARBA00022792"/>
    </source>
</evidence>
<evidence type="ECO:0000256" key="7">
    <source>
        <dbReference type="ARBA" id="ARBA00022982"/>
    </source>
</evidence>
<keyword evidence="7 12" id="KW-0249">Electron transport</keyword>
<sequence length="64" mass="7254">MASVINSTLFKRNAIFLSTVFVSAFALEIVWDNASAGVWDSINRGRQWKDIKQKYLAEGDDDDE</sequence>
<evidence type="ECO:0000256" key="8">
    <source>
        <dbReference type="ARBA" id="ARBA00022989"/>
    </source>
</evidence>
<dbReference type="EMBL" id="JBFMKM010000003">
    <property type="protein sequence ID" value="KAL1310878.1"/>
    <property type="molecule type" value="Genomic_DNA"/>
</dbReference>
<evidence type="ECO:0000256" key="2">
    <source>
        <dbReference type="ARBA" id="ARBA00007856"/>
    </source>
</evidence>
<dbReference type="Proteomes" id="UP001562354">
    <property type="component" value="Unassembled WGS sequence"/>
</dbReference>
<evidence type="ECO:0000256" key="5">
    <source>
        <dbReference type="ARBA" id="ARBA00022692"/>
    </source>
</evidence>
<comment type="subcellular location">
    <subcellularLocation>
        <location evidence="1 12">Mitochondrion inner membrane</location>
        <topology evidence="1 12">Single-pass membrane protein</topology>
    </subcellularLocation>
</comment>
<comment type="subunit">
    <text evidence="12">Component of the ubiquinol-cytochrome c oxidoreductase (cytochrome b-c1 complex, complex III, CIII), a multisubunit enzyme composed of 3 respiratory subunits cytochrome b, cytochrome c1 and Rieske protein, 2 core protein subunits, and additional low-molecular weight protein subunits.</text>
</comment>
<dbReference type="InterPro" id="IPR036656">
    <property type="entry name" value="QCR9_sf"/>
</dbReference>
<organism evidence="13 14">
    <name type="scientific">Neodothiora populina</name>
    <dbReference type="NCBI Taxonomy" id="2781224"/>
    <lineage>
        <taxon>Eukaryota</taxon>
        <taxon>Fungi</taxon>
        <taxon>Dikarya</taxon>
        <taxon>Ascomycota</taxon>
        <taxon>Pezizomycotina</taxon>
        <taxon>Dothideomycetes</taxon>
        <taxon>Dothideomycetidae</taxon>
        <taxon>Dothideales</taxon>
        <taxon>Dothioraceae</taxon>
        <taxon>Neodothiora</taxon>
    </lineage>
</organism>
<evidence type="ECO:0000256" key="1">
    <source>
        <dbReference type="ARBA" id="ARBA00004434"/>
    </source>
</evidence>
<evidence type="ECO:0000256" key="11">
    <source>
        <dbReference type="ARBA" id="ARBA00044247"/>
    </source>
</evidence>
<keyword evidence="14" id="KW-1185">Reference proteome</keyword>
<evidence type="ECO:0000313" key="13">
    <source>
        <dbReference type="EMBL" id="KAL1310878.1"/>
    </source>
</evidence>
<comment type="similarity">
    <text evidence="2 12">Belongs to the UQCR10/QCR9 family.</text>
</comment>
<keyword evidence="3 12" id="KW-0813">Transport</keyword>
<evidence type="ECO:0000256" key="9">
    <source>
        <dbReference type="ARBA" id="ARBA00023128"/>
    </source>
</evidence>
<gene>
    <name evidence="13" type="ORF">AAFC00_001109</name>
</gene>
<keyword evidence="6 12" id="KW-0999">Mitochondrion inner membrane</keyword>
<keyword evidence="5" id="KW-0812">Transmembrane</keyword>
<comment type="function">
    <text evidence="12">Component of the ubiquinol-cytochrome c oxidoreductase, a multisubunit transmembrane complex that is part of the mitochondrial electron transport chain which drives oxidative phosphorylation. The complex plays an important role in the uptake of multiple carbon sources present in different host niches.</text>
</comment>